<proteinExistence type="inferred from homology"/>
<dbReference type="InterPro" id="IPR034741">
    <property type="entry name" value="Terpene_cyclase-like_1_C"/>
</dbReference>
<dbReference type="CDD" id="cd00684">
    <property type="entry name" value="Terpene_cyclase_plant_C1"/>
    <property type="match status" value="1"/>
</dbReference>
<dbReference type="FunFam" id="1.10.600.10:FF:000007">
    <property type="entry name" value="Isoprene synthase, chloroplastic"/>
    <property type="match status" value="1"/>
</dbReference>
<name>A0AAV1C1U8_OLDCO</name>
<dbReference type="Proteomes" id="UP001161247">
    <property type="component" value="Chromosome 1"/>
</dbReference>
<dbReference type="EC" id="4.2.3.15" evidence="7"/>
<organism evidence="10 11">
    <name type="scientific">Oldenlandia corymbosa var. corymbosa</name>
    <dbReference type="NCBI Taxonomy" id="529605"/>
    <lineage>
        <taxon>Eukaryota</taxon>
        <taxon>Viridiplantae</taxon>
        <taxon>Streptophyta</taxon>
        <taxon>Embryophyta</taxon>
        <taxon>Tracheophyta</taxon>
        <taxon>Spermatophyta</taxon>
        <taxon>Magnoliopsida</taxon>
        <taxon>eudicotyledons</taxon>
        <taxon>Gunneridae</taxon>
        <taxon>Pentapetalae</taxon>
        <taxon>asterids</taxon>
        <taxon>lamiids</taxon>
        <taxon>Gentianales</taxon>
        <taxon>Rubiaceae</taxon>
        <taxon>Rubioideae</taxon>
        <taxon>Spermacoceae</taxon>
        <taxon>Hedyotis-Oldenlandia complex</taxon>
        <taxon>Oldenlandia</taxon>
    </lineage>
</organism>
<dbReference type="PANTHER" id="PTHR31225">
    <property type="entry name" value="OS04G0344100 PROTEIN-RELATED"/>
    <property type="match status" value="1"/>
</dbReference>
<dbReference type="AlphaFoldDB" id="A0AAV1C1U8"/>
<dbReference type="Gene3D" id="1.50.10.130">
    <property type="entry name" value="Terpene synthase, N-terminal domain"/>
    <property type="match status" value="1"/>
</dbReference>
<evidence type="ECO:0000256" key="7">
    <source>
        <dbReference type="ARBA" id="ARBA00066673"/>
    </source>
</evidence>
<accession>A0AAV1C1U8</accession>
<dbReference type="Pfam" id="PF01397">
    <property type="entry name" value="Terpene_synth"/>
    <property type="match status" value="1"/>
</dbReference>
<dbReference type="FunFam" id="1.50.10.130:FF:000001">
    <property type="entry name" value="Isoprene synthase, chloroplastic"/>
    <property type="match status" value="1"/>
</dbReference>
<evidence type="ECO:0000313" key="10">
    <source>
        <dbReference type="EMBL" id="CAI9088752.1"/>
    </source>
</evidence>
<dbReference type="InterPro" id="IPR001906">
    <property type="entry name" value="Terpene_synth_N"/>
</dbReference>
<comment type="pathway">
    <text evidence="2">Secondary metabolite biosynthesis; terpenoid biosynthesis.</text>
</comment>
<comment type="cofactor">
    <cofactor evidence="1">
        <name>Mg(2+)</name>
        <dbReference type="ChEBI" id="CHEBI:18420"/>
    </cofactor>
</comment>
<dbReference type="InterPro" id="IPR008930">
    <property type="entry name" value="Terpenoid_cyclase/PrenylTrfase"/>
</dbReference>
<dbReference type="SFLD" id="SFLDG01019">
    <property type="entry name" value="Terpene_Cyclase_Like_1_C_Termi"/>
    <property type="match status" value="1"/>
</dbReference>
<evidence type="ECO:0000256" key="5">
    <source>
        <dbReference type="ARBA" id="ARBA00023239"/>
    </source>
</evidence>
<feature type="domain" description="Terpene synthase metal-binding" evidence="9">
    <location>
        <begin position="270"/>
        <end position="508"/>
    </location>
</feature>
<dbReference type="GO" id="GO:0016102">
    <property type="term" value="P:diterpenoid biosynthetic process"/>
    <property type="evidence" value="ECO:0007669"/>
    <property type="project" value="InterPro"/>
</dbReference>
<dbReference type="InterPro" id="IPR050148">
    <property type="entry name" value="Terpene_synthase-like"/>
</dbReference>
<dbReference type="SUPFAM" id="SSF48576">
    <property type="entry name" value="Terpenoid synthases"/>
    <property type="match status" value="1"/>
</dbReference>
<evidence type="ECO:0000313" key="11">
    <source>
        <dbReference type="Proteomes" id="UP001161247"/>
    </source>
</evidence>
<comment type="catalytic activity">
    <reaction evidence="6">
        <text>(2E)-geranyl diphosphate = beta-myrcene + diphosphate</text>
        <dbReference type="Rhea" id="RHEA:16965"/>
        <dbReference type="ChEBI" id="CHEBI:17221"/>
        <dbReference type="ChEBI" id="CHEBI:33019"/>
        <dbReference type="ChEBI" id="CHEBI:58057"/>
        <dbReference type="EC" id="4.2.3.15"/>
    </reaction>
    <physiologicalReaction direction="left-to-right" evidence="6">
        <dbReference type="Rhea" id="RHEA:16966"/>
    </physiologicalReaction>
</comment>
<dbReference type="GO" id="GO:0000287">
    <property type="term" value="F:magnesium ion binding"/>
    <property type="evidence" value="ECO:0007669"/>
    <property type="project" value="InterPro"/>
</dbReference>
<dbReference type="InterPro" id="IPR005630">
    <property type="entry name" value="Terpene_synthase_metal-bd"/>
</dbReference>
<evidence type="ECO:0000259" key="9">
    <source>
        <dbReference type="Pfam" id="PF03936"/>
    </source>
</evidence>
<keyword evidence="11" id="KW-1185">Reference proteome</keyword>
<feature type="domain" description="Terpene synthase N-terminal" evidence="8">
    <location>
        <begin position="29"/>
        <end position="211"/>
    </location>
</feature>
<evidence type="ECO:0000259" key="8">
    <source>
        <dbReference type="Pfam" id="PF01397"/>
    </source>
</evidence>
<dbReference type="PANTHER" id="PTHR31225:SF221">
    <property type="entry name" value="(-)-GERMACRENE D SYNTHASE"/>
    <property type="match status" value="1"/>
</dbReference>
<evidence type="ECO:0000256" key="6">
    <source>
        <dbReference type="ARBA" id="ARBA00052562"/>
    </source>
</evidence>
<dbReference type="SFLD" id="SFLDS00005">
    <property type="entry name" value="Isoprenoid_Synthase_Type_I"/>
    <property type="match status" value="1"/>
</dbReference>
<evidence type="ECO:0000256" key="2">
    <source>
        <dbReference type="ARBA" id="ARBA00004721"/>
    </source>
</evidence>
<dbReference type="SUPFAM" id="SSF48239">
    <property type="entry name" value="Terpenoid cyclases/Protein prenyltransferases"/>
    <property type="match status" value="1"/>
</dbReference>
<protein>
    <recommendedName>
        <fullName evidence="7">myrcene synthase</fullName>
        <ecNumber evidence="7">4.2.3.15</ecNumber>
    </recommendedName>
</protein>
<reference evidence="10" key="1">
    <citation type="submission" date="2023-03" db="EMBL/GenBank/DDBJ databases">
        <authorList>
            <person name="Julca I."/>
        </authorList>
    </citation>
    <scope>NUCLEOTIDE SEQUENCE</scope>
</reference>
<evidence type="ECO:0000256" key="3">
    <source>
        <dbReference type="ARBA" id="ARBA00006333"/>
    </source>
</evidence>
<dbReference type="Pfam" id="PF03936">
    <property type="entry name" value="Terpene_synth_C"/>
    <property type="match status" value="1"/>
</dbReference>
<keyword evidence="5" id="KW-0456">Lyase</keyword>
<comment type="similarity">
    <text evidence="3">Belongs to the terpene synthase family.</text>
</comment>
<dbReference type="InterPro" id="IPR008949">
    <property type="entry name" value="Isoprenoid_synthase_dom_sf"/>
</dbReference>
<dbReference type="Gene3D" id="1.10.600.10">
    <property type="entry name" value="Farnesyl Diphosphate Synthase"/>
    <property type="match status" value="1"/>
</dbReference>
<dbReference type="InterPro" id="IPR044814">
    <property type="entry name" value="Terpene_cyclase_plant_C1"/>
</dbReference>
<keyword evidence="4" id="KW-0479">Metal-binding</keyword>
<evidence type="ECO:0000256" key="4">
    <source>
        <dbReference type="ARBA" id="ARBA00022723"/>
    </source>
</evidence>
<gene>
    <name evidence="10" type="ORF">OLC1_LOCUS1254</name>
</gene>
<dbReference type="GO" id="GO:0050551">
    <property type="term" value="F:myrcene synthase activity"/>
    <property type="evidence" value="ECO:0007669"/>
    <property type="project" value="UniProtKB-EC"/>
</dbReference>
<dbReference type="InterPro" id="IPR036965">
    <property type="entry name" value="Terpene_synth_N_sf"/>
</dbReference>
<evidence type="ECO:0000256" key="1">
    <source>
        <dbReference type="ARBA" id="ARBA00001946"/>
    </source>
</evidence>
<dbReference type="EMBL" id="OX459118">
    <property type="protein sequence ID" value="CAI9088752.1"/>
    <property type="molecule type" value="Genomic_DNA"/>
</dbReference>
<sequence length="567" mass="64933">MDSYLVAQSKASAGSRKLGHRSANYHPTIWGDHFLAYDNSNVVKEKKPSGLEAHHEALKEEVRKMFIAVPDKSSKKLDLIDAINRLGVAYHFESEIDTSLLAIYGDYDEQINHVAGREEELYIVALRFRLLRAHGFHVSCDVFNKFKDSEGKFKECLRGNIKGLLSLFEAANYRVHDEDILDEALIFTTSQLKSMVPNLNPALATQINHALDIPIHKTLIRMGNRQFMSLYQEDESHDPLLLSFAKFDFNILQKLHQEELSGITKWWKGIDCPKKTSFARDRVAECYLWFLGVFPEPKYSCSRTTMAKLLALTSLLDDIYDVYGTYDQLLLLTDAIRRWNVGCLDQLPEYMKTCYQALLDVFSDMEKISSKVASKTKPVDYAISSLQTLSRAYLEEASWIHCGHLPTYDEYMKVALVTSTYPMLSTSSLVSMGEVVSEDALEWVTKNPIIVREASVLCRLMNDIVSCDAEEARGELASGVKCYMNQYGVSRKEAINELEKENINAWKDTNQEWLLSRVSGIPMFILERVFNLFRFIHLMYRKEDWYTNAYTVAKDLIKTVLVDPAEI</sequence>